<feature type="region of interest" description="Disordered" evidence="1">
    <location>
        <begin position="70"/>
        <end position="89"/>
    </location>
</feature>
<dbReference type="WBParaSite" id="ACRNAN_scaffold7822.g19545.t1">
    <property type="protein sequence ID" value="ACRNAN_scaffold7822.g19545.t1"/>
    <property type="gene ID" value="ACRNAN_scaffold7822.g19545"/>
</dbReference>
<feature type="compositionally biased region" description="Polar residues" evidence="1">
    <location>
        <begin position="44"/>
        <end position="58"/>
    </location>
</feature>
<sequence length="130" mass="14813">MIIQRPPQLTPSVLDFVDQIAQEFDQSNLIHRQTSTLMEIPTTPRKNFTRSSASQGSTDVGWISPQRYEMTSPVEEQREENSKFVQDEKTSVQKPFEAYWSMVKDSVAFQGSNVPHSSFSHLPSSSSQFK</sequence>
<evidence type="ECO:0000256" key="1">
    <source>
        <dbReference type="SAM" id="MobiDB-lite"/>
    </source>
</evidence>
<feature type="region of interest" description="Disordered" evidence="1">
    <location>
        <begin position="41"/>
        <end position="65"/>
    </location>
</feature>
<feature type="compositionally biased region" description="Basic and acidic residues" evidence="1">
    <location>
        <begin position="75"/>
        <end position="89"/>
    </location>
</feature>
<accession>A0A914EEW9</accession>
<organism evidence="2 3">
    <name type="scientific">Acrobeloides nanus</name>
    <dbReference type="NCBI Taxonomy" id="290746"/>
    <lineage>
        <taxon>Eukaryota</taxon>
        <taxon>Metazoa</taxon>
        <taxon>Ecdysozoa</taxon>
        <taxon>Nematoda</taxon>
        <taxon>Chromadorea</taxon>
        <taxon>Rhabditida</taxon>
        <taxon>Tylenchina</taxon>
        <taxon>Cephalobomorpha</taxon>
        <taxon>Cephaloboidea</taxon>
        <taxon>Cephalobidae</taxon>
        <taxon>Acrobeloides</taxon>
    </lineage>
</organism>
<keyword evidence="2" id="KW-1185">Reference proteome</keyword>
<proteinExistence type="predicted"/>
<evidence type="ECO:0000313" key="3">
    <source>
        <dbReference type="WBParaSite" id="ACRNAN_scaffold7822.g19545.t1"/>
    </source>
</evidence>
<evidence type="ECO:0000313" key="2">
    <source>
        <dbReference type="Proteomes" id="UP000887540"/>
    </source>
</evidence>
<protein>
    <submittedName>
        <fullName evidence="3">Uncharacterized protein</fullName>
    </submittedName>
</protein>
<dbReference type="AlphaFoldDB" id="A0A914EEW9"/>
<dbReference type="Proteomes" id="UP000887540">
    <property type="component" value="Unplaced"/>
</dbReference>
<reference evidence="3" key="1">
    <citation type="submission" date="2022-11" db="UniProtKB">
        <authorList>
            <consortium name="WormBaseParasite"/>
        </authorList>
    </citation>
    <scope>IDENTIFICATION</scope>
</reference>
<name>A0A914EEW9_9BILA</name>